<reference evidence="3" key="1">
    <citation type="submission" date="2021-01" db="EMBL/GenBank/DDBJ databases">
        <authorList>
            <person name="Corre E."/>
            <person name="Pelletier E."/>
            <person name="Niang G."/>
            <person name="Scheremetjew M."/>
            <person name="Finn R."/>
            <person name="Kale V."/>
            <person name="Holt S."/>
            <person name="Cochrane G."/>
            <person name="Meng A."/>
            <person name="Brown T."/>
            <person name="Cohen L."/>
        </authorList>
    </citation>
    <scope>NUCLEOTIDE SEQUENCE</scope>
    <source>
        <strain evidence="3">PLY429</strain>
    </source>
</reference>
<proteinExistence type="inferred from homology"/>
<dbReference type="InterPro" id="IPR016088">
    <property type="entry name" value="Chalcone_isomerase_3-sand"/>
</dbReference>
<name>A0A7S1X0F4_9CHLO</name>
<feature type="region of interest" description="Disordered" evidence="2">
    <location>
        <begin position="1"/>
        <end position="29"/>
    </location>
</feature>
<evidence type="ECO:0008006" key="4">
    <source>
        <dbReference type="Google" id="ProtNLM"/>
    </source>
</evidence>
<dbReference type="PANTHER" id="PTHR47284">
    <property type="entry name" value="FATTY-ACID-BINDING PROTEIN 2"/>
    <property type="match status" value="1"/>
</dbReference>
<dbReference type="SUPFAM" id="SSF54626">
    <property type="entry name" value="Chalcone isomerase"/>
    <property type="match status" value="1"/>
</dbReference>
<dbReference type="GO" id="GO:0016872">
    <property type="term" value="F:intramolecular lyase activity"/>
    <property type="evidence" value="ECO:0007669"/>
    <property type="project" value="InterPro"/>
</dbReference>
<dbReference type="AlphaFoldDB" id="A0A7S1X0F4"/>
<evidence type="ECO:0000313" key="3">
    <source>
        <dbReference type="EMBL" id="CAD9202229.1"/>
    </source>
</evidence>
<dbReference type="InterPro" id="IPR016089">
    <property type="entry name" value="Chalcone_isomerase_bundle_sf"/>
</dbReference>
<dbReference type="PANTHER" id="PTHR47284:SF3">
    <property type="entry name" value="FATTY-ACID-BINDING PROTEIN 2"/>
    <property type="match status" value="1"/>
</dbReference>
<comment type="similarity">
    <text evidence="1">Belongs to the chalcone isomerase family.</text>
</comment>
<sequence length="353" mass="39347">MAAVAEEIHAGSSAGRATQQRGRSGRRRWGPIKAVRGVAQGLTSVVRAPARRLRNRNRRGMASMSSQLMEPALSGGTFNQSFQFQQHLDWLTTTVAGGLGRLVTGQQQQNSGLSMSAEERGMSRREFNFPEQLCVDGSCQELAATGHRTWGSWKDGRGLLQIKIYDFALYVDKDKARRSEVGSKFRHREFSDLRDDRQYYNSLRSAPDINMSLLVRTNHVLPIGVMAREYERILRKRITLVGGDRHDPDLNTMLDYFKESNLPEHVKWGPGSVRKGTVLTFRRTGCGGLAAKANHEDLGEVPSQQVAAALFDLYLGDNPVHHKAKRVAGQKVHEIISNAETPVHSLIPKLLPV</sequence>
<organism evidence="3">
    <name type="scientific">Tetraselmis chuii</name>
    <dbReference type="NCBI Taxonomy" id="63592"/>
    <lineage>
        <taxon>Eukaryota</taxon>
        <taxon>Viridiplantae</taxon>
        <taxon>Chlorophyta</taxon>
        <taxon>core chlorophytes</taxon>
        <taxon>Chlorodendrophyceae</taxon>
        <taxon>Chlorodendrales</taxon>
        <taxon>Chlorodendraceae</taxon>
        <taxon>Tetraselmis</taxon>
    </lineage>
</organism>
<dbReference type="EMBL" id="HBGG01008851">
    <property type="protein sequence ID" value="CAD9202229.1"/>
    <property type="molecule type" value="Transcribed_RNA"/>
</dbReference>
<dbReference type="InterPro" id="IPR036298">
    <property type="entry name" value="Chalcone_isomerase_sf"/>
</dbReference>
<evidence type="ECO:0000256" key="2">
    <source>
        <dbReference type="SAM" id="MobiDB-lite"/>
    </source>
</evidence>
<dbReference type="Gene3D" id="3.50.70.10">
    <property type="match status" value="1"/>
</dbReference>
<gene>
    <name evidence="3" type="ORF">TCHU04912_LOCUS4462</name>
</gene>
<protein>
    <recommendedName>
        <fullName evidence="4">Chalcone isomerase domain-containing protein</fullName>
    </recommendedName>
</protein>
<evidence type="ECO:0000256" key="1">
    <source>
        <dbReference type="ARBA" id="ARBA00007166"/>
    </source>
</evidence>
<accession>A0A7S1X0F4</accession>
<dbReference type="Gene3D" id="1.10.890.20">
    <property type="match status" value="1"/>
</dbReference>